<keyword evidence="4" id="KW-1185">Reference proteome</keyword>
<sequence length="132" mass="13964">MKRFASVAIATMMLTACGAASAEPKRPQSAPVPLDKPAATSPTARTASSSKGLDAVMGKDMGTLVRMFGPPRLDIIEVQGRKLQFSGRACILDAYLYPDGKNGAEIVTHVDARRSDGAEVDRAQCVNALMAR</sequence>
<evidence type="ECO:0008006" key="5">
    <source>
        <dbReference type="Google" id="ProtNLM"/>
    </source>
</evidence>
<accession>A0A371BEH2</accession>
<evidence type="ECO:0000313" key="4">
    <source>
        <dbReference type="Proteomes" id="UP000263833"/>
    </source>
</evidence>
<evidence type="ECO:0000313" key="3">
    <source>
        <dbReference type="EMBL" id="RDV05908.1"/>
    </source>
</evidence>
<dbReference type="RefSeq" id="WP_147291644.1">
    <property type="nucleotide sequence ID" value="NZ_QRGP01000001.1"/>
</dbReference>
<dbReference type="AlphaFoldDB" id="A0A371BEH2"/>
<feature type="compositionally biased region" description="Low complexity" evidence="1">
    <location>
        <begin position="37"/>
        <end position="50"/>
    </location>
</feature>
<dbReference type="OrthoDB" id="8482143at2"/>
<feature type="chain" id="PRO_5016977075" description="Lipoprotein" evidence="2">
    <location>
        <begin position="23"/>
        <end position="132"/>
    </location>
</feature>
<proteinExistence type="predicted"/>
<dbReference type="PROSITE" id="PS51257">
    <property type="entry name" value="PROKAR_LIPOPROTEIN"/>
    <property type="match status" value="1"/>
</dbReference>
<evidence type="ECO:0000256" key="2">
    <source>
        <dbReference type="SAM" id="SignalP"/>
    </source>
</evidence>
<protein>
    <recommendedName>
        <fullName evidence="5">Lipoprotein</fullName>
    </recommendedName>
</protein>
<keyword evidence="2" id="KW-0732">Signal</keyword>
<feature type="signal peptide" evidence="2">
    <location>
        <begin position="1"/>
        <end position="22"/>
    </location>
</feature>
<name>A0A371BEH2_9SPHN</name>
<reference evidence="4" key="1">
    <citation type="submission" date="2018-08" db="EMBL/GenBank/DDBJ databases">
        <authorList>
            <person name="Kim S.-J."/>
            <person name="Jung G.-Y."/>
        </authorList>
    </citation>
    <scope>NUCLEOTIDE SEQUENCE [LARGE SCALE GENOMIC DNA]</scope>
    <source>
        <strain evidence="4">GY_G</strain>
    </source>
</reference>
<dbReference type="Proteomes" id="UP000263833">
    <property type="component" value="Unassembled WGS sequence"/>
</dbReference>
<dbReference type="EMBL" id="QRGP01000001">
    <property type="protein sequence ID" value="RDV05908.1"/>
    <property type="molecule type" value="Genomic_DNA"/>
</dbReference>
<evidence type="ECO:0000256" key="1">
    <source>
        <dbReference type="SAM" id="MobiDB-lite"/>
    </source>
</evidence>
<feature type="region of interest" description="Disordered" evidence="1">
    <location>
        <begin position="21"/>
        <end position="54"/>
    </location>
</feature>
<organism evidence="3 4">
    <name type="scientific">Sphingorhabdus pulchriflava</name>
    <dbReference type="NCBI Taxonomy" id="2292257"/>
    <lineage>
        <taxon>Bacteria</taxon>
        <taxon>Pseudomonadati</taxon>
        <taxon>Pseudomonadota</taxon>
        <taxon>Alphaproteobacteria</taxon>
        <taxon>Sphingomonadales</taxon>
        <taxon>Sphingomonadaceae</taxon>
        <taxon>Sphingorhabdus</taxon>
    </lineage>
</organism>
<gene>
    <name evidence="3" type="ORF">DXH95_00135</name>
</gene>
<comment type="caution">
    <text evidence="3">The sequence shown here is derived from an EMBL/GenBank/DDBJ whole genome shotgun (WGS) entry which is preliminary data.</text>
</comment>